<evidence type="ECO:0000313" key="1">
    <source>
        <dbReference type="EMBL" id="KNC55073.1"/>
    </source>
</evidence>
<protein>
    <recommendedName>
        <fullName evidence="3">Reverse transcriptase domain-containing protein</fullName>
    </recommendedName>
</protein>
<keyword evidence="2" id="KW-1185">Reference proteome</keyword>
<dbReference type="InterPro" id="IPR043502">
    <property type="entry name" value="DNA/RNA_pol_sf"/>
</dbReference>
<dbReference type="Proteomes" id="UP000054408">
    <property type="component" value="Unassembled WGS sequence"/>
</dbReference>
<dbReference type="InterPro" id="IPR043128">
    <property type="entry name" value="Rev_trsase/Diguanyl_cyclase"/>
</dbReference>
<proteinExistence type="predicted"/>
<name>A0A0L0DUF2_THETB</name>
<sequence>MSSPLTTSTVNDVLLGLGRHKCYTYLDISSAFWACPVNAEKAELMSVMLDDGASYSMLRASMGAKQTPGFWDERRALGEYSAWAKHYVDDICFGADTTDRPIAAPNVCMRPRDRLCRDVDQNSPWAATRNRMLKKMRASLRLSEPAGEKKKIPIRVAFLRASGHVSRLVASWLSLVPRPRWASMFSSPTT</sequence>
<accession>A0A0L0DUF2</accession>
<evidence type="ECO:0000313" key="2">
    <source>
        <dbReference type="Proteomes" id="UP000054408"/>
    </source>
</evidence>
<dbReference type="AlphaFoldDB" id="A0A0L0DUF2"/>
<organism evidence="1 2">
    <name type="scientific">Thecamonas trahens ATCC 50062</name>
    <dbReference type="NCBI Taxonomy" id="461836"/>
    <lineage>
        <taxon>Eukaryota</taxon>
        <taxon>Apusozoa</taxon>
        <taxon>Apusomonadida</taxon>
        <taxon>Apusomonadidae</taxon>
        <taxon>Thecamonas</taxon>
    </lineage>
</organism>
<dbReference type="RefSeq" id="XP_013753258.1">
    <property type="nucleotide sequence ID" value="XM_013897804.1"/>
</dbReference>
<reference evidence="1 2" key="1">
    <citation type="submission" date="2010-05" db="EMBL/GenBank/DDBJ databases">
        <title>The Genome Sequence of Thecamonas trahens ATCC 50062.</title>
        <authorList>
            <consortium name="The Broad Institute Genome Sequencing Platform"/>
            <person name="Russ C."/>
            <person name="Cuomo C."/>
            <person name="Shea T."/>
            <person name="Young S.K."/>
            <person name="Zeng Q."/>
            <person name="Koehrsen M."/>
            <person name="Haas B."/>
            <person name="Borodovsky M."/>
            <person name="Guigo R."/>
            <person name="Alvarado L."/>
            <person name="Berlin A."/>
            <person name="Bochicchio J."/>
            <person name="Borenstein D."/>
            <person name="Chapman S."/>
            <person name="Chen Z."/>
            <person name="Freedman E."/>
            <person name="Gellesch M."/>
            <person name="Goldberg J."/>
            <person name="Griggs A."/>
            <person name="Gujja S."/>
            <person name="Heilman E."/>
            <person name="Heiman D."/>
            <person name="Hepburn T."/>
            <person name="Howarth C."/>
            <person name="Jen D."/>
            <person name="Larson L."/>
            <person name="Mehta T."/>
            <person name="Park D."/>
            <person name="Pearson M."/>
            <person name="Roberts A."/>
            <person name="Saif S."/>
            <person name="Shenoy N."/>
            <person name="Sisk P."/>
            <person name="Stolte C."/>
            <person name="Sykes S."/>
            <person name="Thomson T."/>
            <person name="Walk T."/>
            <person name="White J."/>
            <person name="Yandava C."/>
            <person name="Burger G."/>
            <person name="Gray M.W."/>
            <person name="Holland P.W.H."/>
            <person name="King N."/>
            <person name="Lang F.B.F."/>
            <person name="Roger A.J."/>
            <person name="Ruiz-Trillo I."/>
            <person name="Lander E."/>
            <person name="Nusbaum C."/>
        </authorList>
    </citation>
    <scope>NUCLEOTIDE SEQUENCE [LARGE SCALE GENOMIC DNA]</scope>
    <source>
        <strain evidence="1 2">ATCC 50062</strain>
    </source>
</reference>
<dbReference type="Gene3D" id="3.30.70.270">
    <property type="match status" value="1"/>
</dbReference>
<dbReference type="Gene3D" id="3.10.10.10">
    <property type="entry name" value="HIV Type 1 Reverse Transcriptase, subunit A, domain 1"/>
    <property type="match status" value="1"/>
</dbReference>
<gene>
    <name evidence="1" type="ORF">AMSG_10670</name>
</gene>
<dbReference type="GeneID" id="25568839"/>
<dbReference type="EMBL" id="GL349495">
    <property type="protein sequence ID" value="KNC55073.1"/>
    <property type="molecule type" value="Genomic_DNA"/>
</dbReference>
<evidence type="ECO:0008006" key="3">
    <source>
        <dbReference type="Google" id="ProtNLM"/>
    </source>
</evidence>
<dbReference type="SUPFAM" id="SSF56672">
    <property type="entry name" value="DNA/RNA polymerases"/>
    <property type="match status" value="1"/>
</dbReference>